<evidence type="ECO:0000256" key="2">
    <source>
        <dbReference type="ARBA" id="ARBA00022801"/>
    </source>
</evidence>
<feature type="transmembrane region" description="Helical" evidence="6">
    <location>
        <begin position="88"/>
        <end position="107"/>
    </location>
</feature>
<name>A0ABR0WLL8_REHGL</name>
<dbReference type="SUPFAM" id="SSF51126">
    <property type="entry name" value="Pectin lyase-like"/>
    <property type="match status" value="1"/>
</dbReference>
<gene>
    <name evidence="8" type="ORF">DH2020_019299</name>
</gene>
<keyword evidence="2" id="KW-0378">Hydrolase</keyword>
<proteinExistence type="predicted"/>
<keyword evidence="9" id="KW-1185">Reference proteome</keyword>
<feature type="domain" description="Pectinesterase catalytic" evidence="7">
    <location>
        <begin position="121"/>
        <end position="404"/>
    </location>
</feature>
<reference evidence="8 9" key="1">
    <citation type="journal article" date="2021" name="Comput. Struct. Biotechnol. J.">
        <title>De novo genome assembly of the potent medicinal plant Rehmannia glutinosa using nanopore technology.</title>
        <authorList>
            <person name="Ma L."/>
            <person name="Dong C."/>
            <person name="Song C."/>
            <person name="Wang X."/>
            <person name="Zheng X."/>
            <person name="Niu Y."/>
            <person name="Chen S."/>
            <person name="Feng W."/>
        </authorList>
    </citation>
    <scope>NUCLEOTIDE SEQUENCE [LARGE SCALE GENOMIC DNA]</scope>
    <source>
        <strain evidence="8">DH-2019</strain>
    </source>
</reference>
<keyword evidence="4" id="KW-0961">Cell wall biogenesis/degradation</keyword>
<dbReference type="InterPro" id="IPR000070">
    <property type="entry name" value="Pectinesterase_cat"/>
</dbReference>
<comment type="pathway">
    <text evidence="1">Glycan metabolism; pectin degradation; 2-dehydro-3-deoxy-D-gluconate from pectin: step 1/5.</text>
</comment>
<evidence type="ECO:0000256" key="4">
    <source>
        <dbReference type="ARBA" id="ARBA00023316"/>
    </source>
</evidence>
<accession>A0ABR0WLL8</accession>
<dbReference type="Proteomes" id="UP001318860">
    <property type="component" value="Unassembled WGS sequence"/>
</dbReference>
<keyword evidence="6" id="KW-0472">Membrane</keyword>
<evidence type="ECO:0000259" key="7">
    <source>
        <dbReference type="Pfam" id="PF01095"/>
    </source>
</evidence>
<protein>
    <recommendedName>
        <fullName evidence="7">Pectinesterase catalytic domain-containing protein</fullName>
    </recommendedName>
</protein>
<dbReference type="Gene3D" id="2.160.20.10">
    <property type="entry name" value="Single-stranded right-handed beta-helix, Pectin lyase-like"/>
    <property type="match status" value="1"/>
</dbReference>
<organism evidence="8 9">
    <name type="scientific">Rehmannia glutinosa</name>
    <name type="common">Chinese foxglove</name>
    <dbReference type="NCBI Taxonomy" id="99300"/>
    <lineage>
        <taxon>Eukaryota</taxon>
        <taxon>Viridiplantae</taxon>
        <taxon>Streptophyta</taxon>
        <taxon>Embryophyta</taxon>
        <taxon>Tracheophyta</taxon>
        <taxon>Spermatophyta</taxon>
        <taxon>Magnoliopsida</taxon>
        <taxon>eudicotyledons</taxon>
        <taxon>Gunneridae</taxon>
        <taxon>Pentapetalae</taxon>
        <taxon>asterids</taxon>
        <taxon>lamiids</taxon>
        <taxon>Lamiales</taxon>
        <taxon>Orobanchaceae</taxon>
        <taxon>Rehmannieae</taxon>
        <taxon>Rehmannia</taxon>
    </lineage>
</organism>
<evidence type="ECO:0000313" key="9">
    <source>
        <dbReference type="Proteomes" id="UP001318860"/>
    </source>
</evidence>
<evidence type="ECO:0000256" key="1">
    <source>
        <dbReference type="ARBA" id="ARBA00005184"/>
    </source>
</evidence>
<dbReference type="Pfam" id="PF01095">
    <property type="entry name" value="Pectinesterase"/>
    <property type="match status" value="1"/>
</dbReference>
<evidence type="ECO:0000256" key="3">
    <source>
        <dbReference type="ARBA" id="ARBA00023085"/>
    </source>
</evidence>
<dbReference type="InterPro" id="IPR012334">
    <property type="entry name" value="Pectin_lyas_fold"/>
</dbReference>
<comment type="catalytic activity">
    <reaction evidence="5">
        <text>[(1-&gt;4)-alpha-D-galacturonosyl methyl ester](n) + n H2O = [(1-&gt;4)-alpha-D-galacturonosyl](n) + n methanol + n H(+)</text>
        <dbReference type="Rhea" id="RHEA:22380"/>
        <dbReference type="Rhea" id="RHEA-COMP:14570"/>
        <dbReference type="Rhea" id="RHEA-COMP:14573"/>
        <dbReference type="ChEBI" id="CHEBI:15377"/>
        <dbReference type="ChEBI" id="CHEBI:15378"/>
        <dbReference type="ChEBI" id="CHEBI:17790"/>
        <dbReference type="ChEBI" id="CHEBI:140522"/>
        <dbReference type="ChEBI" id="CHEBI:140523"/>
        <dbReference type="EC" id="3.1.1.11"/>
    </reaction>
</comment>
<evidence type="ECO:0000313" key="8">
    <source>
        <dbReference type="EMBL" id="KAK6148387.1"/>
    </source>
</evidence>
<comment type="caution">
    <text evidence="8">The sequence shown here is derived from an EMBL/GenBank/DDBJ whole genome shotgun (WGS) entry which is preliminary data.</text>
</comment>
<sequence>MDEVNISQSASPSTSCIDIEVDVELSPIHSLAPPPFVPTSPFPSRASADIEDFDSQNSISAQLSPLLAFTPSENIVQQRINWLRVIKVLVGVTLIIIIGLLATLYFITKRGKTNLGCKINFTVSKDGKSNFTTVSEAVEASPNYSPHKVCIFIHTGEYHEMVKIGDEKINLVLMGEGIGNTTIVSNASIDEHVTTLPLATLRINGKEFLAQDFTIINTAKYGVAVENWADHSVFFRCKLEGRNATLRVRGKEQFYRSCQMYGKSNLVSGFAHAFFQKCEFFSENSYPKEKIVFSSQSSPLSTYKSVFVFHLCAFHVTDKFLNSSKIAFLGGSFGNYASIVIMQSHLDASITGYFCGTSPPNTTYYAIFGNIKHGASMNGVPPFVHTLGDVQAASEFSMRVFLGGGNWIPPGVEYDLDLAS</sequence>
<evidence type="ECO:0000256" key="5">
    <source>
        <dbReference type="ARBA" id="ARBA00047928"/>
    </source>
</evidence>
<keyword evidence="6" id="KW-1133">Transmembrane helix</keyword>
<dbReference type="InterPro" id="IPR011050">
    <property type="entry name" value="Pectin_lyase_fold/virulence"/>
</dbReference>
<dbReference type="PANTHER" id="PTHR31707">
    <property type="entry name" value="PECTINESTERASE"/>
    <property type="match status" value="1"/>
</dbReference>
<keyword evidence="6" id="KW-0812">Transmembrane</keyword>
<dbReference type="EMBL" id="JABTTQ020000010">
    <property type="protein sequence ID" value="KAK6148387.1"/>
    <property type="molecule type" value="Genomic_DNA"/>
</dbReference>
<keyword evidence="3" id="KW-0063">Aspartyl esterase</keyword>
<evidence type="ECO:0000256" key="6">
    <source>
        <dbReference type="SAM" id="Phobius"/>
    </source>
</evidence>